<evidence type="ECO:0000256" key="1">
    <source>
        <dbReference type="SAM" id="MobiDB-lite"/>
    </source>
</evidence>
<comment type="caution">
    <text evidence="2">The sequence shown here is derived from an EMBL/GenBank/DDBJ whole genome shotgun (WGS) entry which is preliminary data.</text>
</comment>
<feature type="region of interest" description="Disordered" evidence="1">
    <location>
        <begin position="126"/>
        <end position="162"/>
    </location>
</feature>
<proteinExistence type="predicted"/>
<sequence length="162" mass="17357">MRWLIGGAVALAGGMVARRLLGGAGRSNDQWQRGQARRRGPRWHVATVNRPAGDVAPGGQFPEPLAGLGDAVEIQVRPAAGGRGTEIAVRLRDGARLPLAAAARRAAGRDPEQAIRAALRESKQLIETSEVLHPDYPPTTESTPLNKPLQMATRQGRREGRL</sequence>
<dbReference type="Proteomes" id="UP000638560">
    <property type="component" value="Unassembled WGS sequence"/>
</dbReference>
<dbReference type="RefSeq" id="WP_196206475.1">
    <property type="nucleotide sequence ID" value="NZ_JADPUN010000407.1"/>
</dbReference>
<name>A0ABS0H963_9ACTN</name>
<dbReference type="EMBL" id="JADPUN010000407">
    <property type="protein sequence ID" value="MBF9135011.1"/>
    <property type="molecule type" value="Genomic_DNA"/>
</dbReference>
<dbReference type="InterPro" id="IPR023393">
    <property type="entry name" value="START-like_dom_sf"/>
</dbReference>
<organism evidence="2 3">
    <name type="scientific">Plantactinospora alkalitolerans</name>
    <dbReference type="NCBI Taxonomy" id="2789879"/>
    <lineage>
        <taxon>Bacteria</taxon>
        <taxon>Bacillati</taxon>
        <taxon>Actinomycetota</taxon>
        <taxon>Actinomycetes</taxon>
        <taxon>Micromonosporales</taxon>
        <taxon>Micromonosporaceae</taxon>
        <taxon>Plantactinospora</taxon>
    </lineage>
</organism>
<gene>
    <name evidence="2" type="ORF">I0C86_39730</name>
</gene>
<reference evidence="2 3" key="1">
    <citation type="submission" date="2020-11" db="EMBL/GenBank/DDBJ databases">
        <title>A novel isolate from a Black sea contaminated sediment with potential to produce alkanes: Plantactinospora alkalitolerans sp. nov.</title>
        <authorList>
            <person name="Carro L."/>
            <person name="Veyisoglu A."/>
            <person name="Guven K."/>
            <person name="Schumann P."/>
            <person name="Klenk H.-P."/>
            <person name="Sahin N."/>
        </authorList>
    </citation>
    <scope>NUCLEOTIDE SEQUENCE [LARGE SCALE GENOMIC DNA]</scope>
    <source>
        <strain evidence="2 3">S1510</strain>
    </source>
</reference>
<protein>
    <submittedName>
        <fullName evidence="2">Uncharacterized protein</fullName>
    </submittedName>
</protein>
<evidence type="ECO:0000313" key="3">
    <source>
        <dbReference type="Proteomes" id="UP000638560"/>
    </source>
</evidence>
<accession>A0ABS0H963</accession>
<keyword evidence="3" id="KW-1185">Reference proteome</keyword>
<evidence type="ECO:0000313" key="2">
    <source>
        <dbReference type="EMBL" id="MBF9135011.1"/>
    </source>
</evidence>
<dbReference type="Gene3D" id="3.30.530.20">
    <property type="match status" value="1"/>
</dbReference>